<feature type="compositionally biased region" description="Polar residues" evidence="1">
    <location>
        <begin position="1300"/>
        <end position="1339"/>
    </location>
</feature>
<keyword evidence="3" id="KW-1185">Reference proteome</keyword>
<feature type="region of interest" description="Disordered" evidence="1">
    <location>
        <begin position="1021"/>
        <end position="1559"/>
    </location>
</feature>
<organism evidence="2 3">
    <name type="scientific">Apatococcus lobatus</name>
    <dbReference type="NCBI Taxonomy" id="904363"/>
    <lineage>
        <taxon>Eukaryota</taxon>
        <taxon>Viridiplantae</taxon>
        <taxon>Chlorophyta</taxon>
        <taxon>core chlorophytes</taxon>
        <taxon>Trebouxiophyceae</taxon>
        <taxon>Chlorellales</taxon>
        <taxon>Chlorellaceae</taxon>
        <taxon>Apatococcus</taxon>
    </lineage>
</organism>
<feature type="compositionally biased region" description="Basic and acidic residues" evidence="1">
    <location>
        <begin position="1209"/>
        <end position="1233"/>
    </location>
</feature>
<feature type="compositionally biased region" description="Polar residues" evidence="1">
    <location>
        <begin position="1358"/>
        <end position="1368"/>
    </location>
</feature>
<feature type="compositionally biased region" description="Polar residues" evidence="1">
    <location>
        <begin position="789"/>
        <end position="811"/>
    </location>
</feature>
<evidence type="ECO:0000313" key="2">
    <source>
        <dbReference type="EMBL" id="KAK9836898.1"/>
    </source>
</evidence>
<feature type="region of interest" description="Disordered" evidence="1">
    <location>
        <begin position="661"/>
        <end position="911"/>
    </location>
</feature>
<feature type="compositionally biased region" description="Polar residues" evidence="1">
    <location>
        <begin position="967"/>
        <end position="977"/>
    </location>
</feature>
<gene>
    <name evidence="2" type="ORF">WJX74_010701</name>
</gene>
<feature type="compositionally biased region" description="Polar residues" evidence="1">
    <location>
        <begin position="1449"/>
        <end position="1460"/>
    </location>
</feature>
<feature type="region of interest" description="Disordered" evidence="1">
    <location>
        <begin position="924"/>
        <end position="977"/>
    </location>
</feature>
<evidence type="ECO:0000256" key="1">
    <source>
        <dbReference type="SAM" id="MobiDB-lite"/>
    </source>
</evidence>
<feature type="compositionally biased region" description="Low complexity" evidence="1">
    <location>
        <begin position="1389"/>
        <end position="1404"/>
    </location>
</feature>
<comment type="caution">
    <text evidence="2">The sequence shown here is derived from an EMBL/GenBank/DDBJ whole genome shotgun (WGS) entry which is preliminary data.</text>
</comment>
<feature type="compositionally biased region" description="Pro residues" evidence="1">
    <location>
        <begin position="1056"/>
        <end position="1065"/>
    </location>
</feature>
<name>A0AAW1RTR5_9CHLO</name>
<evidence type="ECO:0000313" key="3">
    <source>
        <dbReference type="Proteomes" id="UP001438707"/>
    </source>
</evidence>
<accession>A0AAW1RTR5</accession>
<feature type="compositionally biased region" description="Low complexity" evidence="1">
    <location>
        <begin position="1524"/>
        <end position="1536"/>
    </location>
</feature>
<feature type="compositionally biased region" description="Polar residues" evidence="1">
    <location>
        <begin position="1257"/>
        <end position="1282"/>
    </location>
</feature>
<sequence>MDSNQKEALDEGSTLGKFPVARYDQAAHNEALANFSRRLESLGLPRCAASGTLSSTLFEERLPLVWLLHEVLHCCQVSAQVQFLKENRYVAKQLWRACEQLSNHSYGSLPSGKQQAFAAFLAMLLIRLTSRSRSCHAPAFFQTLPSKEEVSKEASRTSIRLLLLKRQQLLMRILIWNIEHVRVQQAWTILASNACTCGHGDAICAEANIDHMLAFGKLAVASLAARLRACGQQGEWQERDPASSCLSESCILAAEAINTAVSAMYNSQACSADPDAEFEPSHRVQELLISSADLAQHSALELLLTRLAEPLMVHLIQSILQLQALPVVLLRLDSVPAIVDAIFRSPHARFDFQTMLRTKLFQLGSHQEHFLRHGSQFRPSFNTQVNHGTQTLGALPSKLIQVLKLLIMVMKLAEELDHSQLWQALQNMLMEGHSDHAQTQLSVGQLTSKTIGNWSESSLLQATTSCYKGYLSIANKELQDYQHLARLTSSNTFATKSYWQHQRAVHRHGTGALQSFGSSDAVAPLITRLLARLLNPRCLPVTAHILMLDSGLPEAVLELVGEASYFDHWEILMKAMIKCGCESWIPQDQESSLAMMSALLRSRDEDVQAIVTRCQQQAEDARLAKKAERWEQSQAQIRAAEEAQARRAAEEAERRRAVEEAYQAEEARRAKADEEARRKKANKLARQDAAIKAKAAKAAGSSANEEADGKGISQPLPDQAKTPWISAIPSWFQGRQGQDNPDDKHQQDDSDDDSRRDTRPDCWKGGSKLQGAIGNGLLSHAEAKAAQKQGPSPASSHGNSDGHQDPPQATIQAPERLANQDRSNSRANKRASSTATVHLQLREFQHNQADDFAQSYRGGMHGGLQSHPLQDALTSSSPRGLRRQPAGDDLAVSIAVDQEPLPTTGKSASDDVDCMAAQSGQSVQSFLNPDPAAGNCHDPGAATMPQGAGAKQHNAHVAAAVGHRHSQGTSPSADGNQDVLQDAAAVKECSQPYIASTSPELRSDFEEQGPLLHDQMLWPRMEQHQGMSPAALPGSGPGSGHAITSMHHADSAASSPPAPAVPQPAMPLHESGTETASPKPFGWQSGSSEDVFGLRATAGQNTMLGSHSTSRDPAARPQPEQHAMPDLSSGPAPPKTGNPFAPDAPPSSSSADGMMQDPGVQQASCSLHPHERDISQSAFDGGFTGSDSSKQTMQNPFGCSGLNRSHSAMVERGHRSSAHSEDSSNQEEVHDATIHAAETCRSAGHSKAGEERDPAVQSPSQQGLITAGHSTQGRKGSSASHSQECDRDANHQPPLDQWIATLTSRMSGISLSDDQSQPEPVQRLSSSSSTLEPQHSQAGAEQANRDSETLQDCGMSANRGSGQRSALSNEGRRVEGPESSTPPLGRPLRGSQDSFSSSGFSDDGPPGRDYDHLSSDASESFCEGNQASNASLTCPPNQQDNCSACGPRATSSSAQGQQEMFQGGPHEAQQRQQTCCPSASAAAPTGQQELNSSIHPTMPHWQGNVELGRSHDQQRIETGPAARSPCSCSSSGPSSSDETVQNAGPGKAGSEVSHEHHRE</sequence>
<feature type="compositionally biased region" description="Basic and acidic residues" evidence="1">
    <location>
        <begin position="741"/>
        <end position="762"/>
    </location>
</feature>
<proteinExistence type="predicted"/>
<feature type="compositionally biased region" description="Basic and acidic residues" evidence="1">
    <location>
        <begin position="1405"/>
        <end position="1414"/>
    </location>
</feature>
<feature type="compositionally biased region" description="Basic and acidic residues" evidence="1">
    <location>
        <begin position="840"/>
        <end position="849"/>
    </location>
</feature>
<feature type="compositionally biased region" description="Polar residues" evidence="1">
    <location>
        <begin position="1185"/>
        <end position="1206"/>
    </location>
</feature>
<feature type="compositionally biased region" description="Polar residues" evidence="1">
    <location>
        <begin position="1485"/>
        <end position="1495"/>
    </location>
</feature>
<dbReference type="Proteomes" id="UP001438707">
    <property type="component" value="Unassembled WGS sequence"/>
</dbReference>
<reference evidence="2 3" key="1">
    <citation type="journal article" date="2024" name="Nat. Commun.">
        <title>Phylogenomics reveals the evolutionary origins of lichenization in chlorophyte algae.</title>
        <authorList>
            <person name="Puginier C."/>
            <person name="Libourel C."/>
            <person name="Otte J."/>
            <person name="Skaloud P."/>
            <person name="Haon M."/>
            <person name="Grisel S."/>
            <person name="Petersen M."/>
            <person name="Berrin J.G."/>
            <person name="Delaux P.M."/>
            <person name="Dal Grande F."/>
            <person name="Keller J."/>
        </authorList>
    </citation>
    <scope>NUCLEOTIDE SEQUENCE [LARGE SCALE GENOMIC DNA]</scope>
    <source>
        <strain evidence="2 3">SAG 2145</strain>
    </source>
</reference>
<protein>
    <submittedName>
        <fullName evidence="2">Uncharacterized protein</fullName>
    </submittedName>
</protein>
<feature type="compositionally biased region" description="Polar residues" evidence="1">
    <location>
        <begin position="1098"/>
        <end position="1108"/>
    </location>
</feature>
<feature type="compositionally biased region" description="Polar residues" evidence="1">
    <location>
        <begin position="1415"/>
        <end position="1442"/>
    </location>
</feature>
<dbReference type="EMBL" id="JALJOS010000007">
    <property type="protein sequence ID" value="KAK9836898.1"/>
    <property type="molecule type" value="Genomic_DNA"/>
</dbReference>
<feature type="compositionally biased region" description="Basic and acidic residues" evidence="1">
    <location>
        <begin position="661"/>
        <end position="677"/>
    </location>
</feature>